<evidence type="ECO:0000256" key="1">
    <source>
        <dbReference type="SAM" id="MobiDB-lite"/>
    </source>
</evidence>
<dbReference type="InterPro" id="IPR042171">
    <property type="entry name" value="Acyl-CoA_hotdog"/>
</dbReference>
<dbReference type="Gene3D" id="2.40.160.210">
    <property type="entry name" value="Acyl-CoA thioesterase, double hotdog domain"/>
    <property type="match status" value="1"/>
</dbReference>
<reference evidence="3 4" key="1">
    <citation type="journal article" date="2018" name="Mol. Biol. Evol.">
        <title>Broad Genomic Sampling Reveals a Smut Pathogenic Ancestry of the Fungal Clade Ustilaginomycotina.</title>
        <authorList>
            <person name="Kijpornyongpan T."/>
            <person name="Mondo S.J."/>
            <person name="Barry K."/>
            <person name="Sandor L."/>
            <person name="Lee J."/>
            <person name="Lipzen A."/>
            <person name="Pangilinan J."/>
            <person name="LaButti K."/>
            <person name="Hainaut M."/>
            <person name="Henrissat B."/>
            <person name="Grigoriev I.V."/>
            <person name="Spatafora J.W."/>
            <person name="Aime M.C."/>
        </authorList>
    </citation>
    <scope>NUCLEOTIDE SEQUENCE [LARGE SCALE GENOMIC DNA]</scope>
    <source>
        <strain evidence="3 4">MCA 3645</strain>
    </source>
</reference>
<dbReference type="STRING" id="1882483.A0A317XZ68"/>
<feature type="compositionally biased region" description="Polar residues" evidence="1">
    <location>
        <begin position="155"/>
        <end position="164"/>
    </location>
</feature>
<protein>
    <recommendedName>
        <fullName evidence="2">Acyl-CoA thioesterase-like N-terminal HotDog domain-containing protein</fullName>
    </recommendedName>
</protein>
<dbReference type="AlphaFoldDB" id="A0A317XZ68"/>
<dbReference type="OrthoDB" id="2532955at2759"/>
<keyword evidence="4" id="KW-1185">Reference proteome</keyword>
<gene>
    <name evidence="3" type="ORF">BCV70DRAFT_197634</name>
</gene>
<organism evidence="3 4">
    <name type="scientific">Testicularia cyperi</name>
    <dbReference type="NCBI Taxonomy" id="1882483"/>
    <lineage>
        <taxon>Eukaryota</taxon>
        <taxon>Fungi</taxon>
        <taxon>Dikarya</taxon>
        <taxon>Basidiomycota</taxon>
        <taxon>Ustilaginomycotina</taxon>
        <taxon>Ustilaginomycetes</taxon>
        <taxon>Ustilaginales</taxon>
        <taxon>Anthracoideaceae</taxon>
        <taxon>Testicularia</taxon>
    </lineage>
</organism>
<proteinExistence type="predicted"/>
<feature type="region of interest" description="Disordered" evidence="1">
    <location>
        <begin position="132"/>
        <end position="181"/>
    </location>
</feature>
<dbReference type="InterPro" id="IPR052389">
    <property type="entry name" value="Sec_Metab_Biosynth-Assoc"/>
</dbReference>
<dbReference type="EMBL" id="KZ819188">
    <property type="protein sequence ID" value="PWZ03422.1"/>
    <property type="molecule type" value="Genomic_DNA"/>
</dbReference>
<dbReference type="Proteomes" id="UP000246740">
    <property type="component" value="Unassembled WGS sequence"/>
</dbReference>
<dbReference type="Pfam" id="PF13622">
    <property type="entry name" value="4HBT_3"/>
    <property type="match status" value="1"/>
</dbReference>
<evidence type="ECO:0000259" key="2">
    <source>
        <dbReference type="Pfam" id="PF13622"/>
    </source>
</evidence>
<dbReference type="InterPro" id="IPR049449">
    <property type="entry name" value="TesB_ACOT8-like_N"/>
</dbReference>
<sequence>MPGLQTASLSRLDESSVTSTFASYVGSIDTTWCIGSVPQGGYSLSIILNAVLAFMHTPEFRSTNIKGVDHFDPLLLSAMYVQAVSWDEFSVEVKIIKRGKSITNLQADLIQKGQLRITTQVLMTNFVTQKESADKTSTLKGPRDPERNNPIRNGYTLTPRSQWAPQLPISPPNECKKPRYFGKTAESGKTFNFGQLIMHADDPKLEAKTRNGKRLEAGSWYTLVPEPKPDVRPELAATGRVSRGDNLIPFFADMFTSPPMIVPGKHLAHWYPTLHLTIEFKRPLPPQAPITRTGTYSNGRFMINGQHESYTELWSHPDDTHLFDPSSAQKRIKRSYILAIARQTALVLPFAVNQNKTKAKSKL</sequence>
<feature type="domain" description="Acyl-CoA thioesterase-like N-terminal HotDog" evidence="2">
    <location>
        <begin position="30"/>
        <end position="121"/>
    </location>
</feature>
<dbReference type="SUPFAM" id="SSF54637">
    <property type="entry name" value="Thioesterase/thiol ester dehydrase-isomerase"/>
    <property type="match status" value="1"/>
</dbReference>
<name>A0A317XZ68_9BASI</name>
<evidence type="ECO:0000313" key="3">
    <source>
        <dbReference type="EMBL" id="PWZ03422.1"/>
    </source>
</evidence>
<evidence type="ECO:0000313" key="4">
    <source>
        <dbReference type="Proteomes" id="UP000246740"/>
    </source>
</evidence>
<dbReference type="InParanoid" id="A0A317XZ68"/>
<dbReference type="InterPro" id="IPR029069">
    <property type="entry name" value="HotDog_dom_sf"/>
</dbReference>
<dbReference type="PANTHER" id="PTHR38110">
    <property type="entry name" value="CHROMOSOME 23, WHOLE GENOME SHOTGUN SEQUENCE"/>
    <property type="match status" value="1"/>
</dbReference>
<dbReference type="PANTHER" id="PTHR38110:SF1">
    <property type="entry name" value="THIOESTERASE DOMAIN-CONTAINING PROTEIN"/>
    <property type="match status" value="1"/>
</dbReference>
<accession>A0A317XZ68</accession>